<evidence type="ECO:0000313" key="1">
    <source>
        <dbReference type="EMBL" id="RVW98475.1"/>
    </source>
</evidence>
<dbReference type="EMBL" id="QGNW01000093">
    <property type="protein sequence ID" value="RVW98475.1"/>
    <property type="molecule type" value="Genomic_DNA"/>
</dbReference>
<dbReference type="AlphaFoldDB" id="A0A438IPD2"/>
<proteinExistence type="predicted"/>
<protein>
    <submittedName>
        <fullName evidence="1">Uncharacterized protein</fullName>
    </submittedName>
</protein>
<dbReference type="Proteomes" id="UP000288805">
    <property type="component" value="Unassembled WGS sequence"/>
</dbReference>
<evidence type="ECO:0000313" key="2">
    <source>
        <dbReference type="Proteomes" id="UP000288805"/>
    </source>
</evidence>
<comment type="caution">
    <text evidence="1">The sequence shown here is derived from an EMBL/GenBank/DDBJ whole genome shotgun (WGS) entry which is preliminary data.</text>
</comment>
<name>A0A438IPD2_VITVI</name>
<accession>A0A438IPD2</accession>
<sequence>MGAWTDASLEDLQNNIHASADVLLMRAKHKYCPTKASDRSLKLSTELGGVAGPIIRGEFRHEESPWGLVMNNMRAKGVESMSSSLLLMEALGGSFGRFLPTCLYHLVRGNVLHHRGDHRVRVRSLESELSSWGAWCMGMCRSCGLTLHVSGIAPAALGYIDSGSGLEFATWPFES</sequence>
<gene>
    <name evidence="1" type="ORF">CK203_026765</name>
</gene>
<organism evidence="1 2">
    <name type="scientific">Vitis vinifera</name>
    <name type="common">Grape</name>
    <dbReference type="NCBI Taxonomy" id="29760"/>
    <lineage>
        <taxon>Eukaryota</taxon>
        <taxon>Viridiplantae</taxon>
        <taxon>Streptophyta</taxon>
        <taxon>Embryophyta</taxon>
        <taxon>Tracheophyta</taxon>
        <taxon>Spermatophyta</taxon>
        <taxon>Magnoliopsida</taxon>
        <taxon>eudicotyledons</taxon>
        <taxon>Gunneridae</taxon>
        <taxon>Pentapetalae</taxon>
        <taxon>rosids</taxon>
        <taxon>Vitales</taxon>
        <taxon>Vitaceae</taxon>
        <taxon>Viteae</taxon>
        <taxon>Vitis</taxon>
    </lineage>
</organism>
<reference evidence="1 2" key="1">
    <citation type="journal article" date="2018" name="PLoS Genet.">
        <title>Population sequencing reveals clonal diversity and ancestral inbreeding in the grapevine cultivar Chardonnay.</title>
        <authorList>
            <person name="Roach M.J."/>
            <person name="Johnson D.L."/>
            <person name="Bohlmann J."/>
            <person name="van Vuuren H.J."/>
            <person name="Jones S.J."/>
            <person name="Pretorius I.S."/>
            <person name="Schmidt S.A."/>
            <person name="Borneman A.R."/>
        </authorList>
    </citation>
    <scope>NUCLEOTIDE SEQUENCE [LARGE SCALE GENOMIC DNA]</scope>
    <source>
        <strain evidence="2">cv. Chardonnay</strain>
        <tissue evidence="1">Leaf</tissue>
    </source>
</reference>